<dbReference type="InterPro" id="IPR047157">
    <property type="entry name" value="PHRF1/Atg35"/>
</dbReference>
<dbReference type="EMBL" id="JAODUP010000304">
    <property type="protein sequence ID" value="KAK2153218.1"/>
    <property type="molecule type" value="Genomic_DNA"/>
</dbReference>
<evidence type="ECO:0000313" key="9">
    <source>
        <dbReference type="Proteomes" id="UP001208570"/>
    </source>
</evidence>
<feature type="compositionally biased region" description="Basic and acidic residues" evidence="5">
    <location>
        <begin position="477"/>
        <end position="489"/>
    </location>
</feature>
<dbReference type="InterPro" id="IPR019786">
    <property type="entry name" value="Zinc_finger_PHD-type_CS"/>
</dbReference>
<keyword evidence="9" id="KW-1185">Reference proteome</keyword>
<feature type="compositionally biased region" description="Polar residues" evidence="5">
    <location>
        <begin position="680"/>
        <end position="695"/>
    </location>
</feature>
<feature type="region of interest" description="Disordered" evidence="5">
    <location>
        <begin position="1"/>
        <end position="79"/>
    </location>
</feature>
<dbReference type="PROSITE" id="PS00518">
    <property type="entry name" value="ZF_RING_1"/>
    <property type="match status" value="1"/>
</dbReference>
<feature type="region of interest" description="Disordered" evidence="5">
    <location>
        <begin position="469"/>
        <end position="696"/>
    </location>
</feature>
<dbReference type="Pfam" id="PF00628">
    <property type="entry name" value="PHD"/>
    <property type="match status" value="1"/>
</dbReference>
<dbReference type="Pfam" id="PF13639">
    <property type="entry name" value="zf-RING_2"/>
    <property type="match status" value="1"/>
</dbReference>
<reference evidence="8" key="1">
    <citation type="journal article" date="2023" name="Mol. Biol. Evol.">
        <title>Third-Generation Sequencing Reveals the Adaptive Role of the Epigenome in Three Deep-Sea Polychaetes.</title>
        <authorList>
            <person name="Perez M."/>
            <person name="Aroh O."/>
            <person name="Sun Y."/>
            <person name="Lan Y."/>
            <person name="Juniper S.K."/>
            <person name="Young C.R."/>
            <person name="Angers B."/>
            <person name="Qian P.Y."/>
        </authorList>
    </citation>
    <scope>NUCLEOTIDE SEQUENCE</scope>
    <source>
        <strain evidence="8">P08H-3</strain>
    </source>
</reference>
<comment type="caution">
    <text evidence="8">The sequence shown here is derived from an EMBL/GenBank/DDBJ whole genome shotgun (WGS) entry which is preliminary data.</text>
</comment>
<dbReference type="InterPro" id="IPR001965">
    <property type="entry name" value="Znf_PHD"/>
</dbReference>
<feature type="region of interest" description="Disordered" evidence="5">
    <location>
        <begin position="1298"/>
        <end position="1324"/>
    </location>
</feature>
<feature type="compositionally biased region" description="Acidic residues" evidence="5">
    <location>
        <begin position="19"/>
        <end position="63"/>
    </location>
</feature>
<dbReference type="PROSITE" id="PS50016">
    <property type="entry name" value="ZF_PHD_2"/>
    <property type="match status" value="1"/>
</dbReference>
<dbReference type="GO" id="GO:0008270">
    <property type="term" value="F:zinc ion binding"/>
    <property type="evidence" value="ECO:0007669"/>
    <property type="project" value="UniProtKB-KW"/>
</dbReference>
<feature type="compositionally biased region" description="Polar residues" evidence="5">
    <location>
        <begin position="65"/>
        <end position="74"/>
    </location>
</feature>
<feature type="region of interest" description="Disordered" evidence="5">
    <location>
        <begin position="262"/>
        <end position="334"/>
    </location>
</feature>
<dbReference type="InterPro" id="IPR001841">
    <property type="entry name" value="Znf_RING"/>
</dbReference>
<protein>
    <recommendedName>
        <fullName evidence="10">PHD and RING finger domain-containing protein 1</fullName>
    </recommendedName>
</protein>
<feature type="compositionally biased region" description="Polar residues" evidence="5">
    <location>
        <begin position="564"/>
        <end position="575"/>
    </location>
</feature>
<feature type="compositionally biased region" description="Polar residues" evidence="5">
    <location>
        <begin position="532"/>
        <end position="550"/>
    </location>
</feature>
<feature type="compositionally biased region" description="Polar residues" evidence="5">
    <location>
        <begin position="911"/>
        <end position="925"/>
    </location>
</feature>
<dbReference type="Gene3D" id="3.30.40.10">
    <property type="entry name" value="Zinc/RING finger domain, C3HC4 (zinc finger)"/>
    <property type="match status" value="2"/>
</dbReference>
<dbReference type="InterPro" id="IPR019787">
    <property type="entry name" value="Znf_PHD-finger"/>
</dbReference>
<evidence type="ECO:0000313" key="8">
    <source>
        <dbReference type="EMBL" id="KAK2153218.1"/>
    </source>
</evidence>
<dbReference type="PANTHER" id="PTHR12618">
    <property type="entry name" value="PHD AND RING FINGER DOMAIN-CONTAINING PROTEIN 1"/>
    <property type="match status" value="1"/>
</dbReference>
<dbReference type="InterPro" id="IPR057031">
    <property type="entry name" value="SFR19-like_C"/>
</dbReference>
<feature type="domain" description="PHD-type" evidence="6">
    <location>
        <begin position="162"/>
        <end position="212"/>
    </location>
</feature>
<feature type="region of interest" description="Disordered" evidence="5">
    <location>
        <begin position="1012"/>
        <end position="1033"/>
    </location>
</feature>
<feature type="domain" description="RING-type" evidence="7">
    <location>
        <begin position="83"/>
        <end position="124"/>
    </location>
</feature>
<feature type="compositionally biased region" description="Low complexity" evidence="5">
    <location>
        <begin position="503"/>
        <end position="514"/>
    </location>
</feature>
<dbReference type="Pfam" id="PF23030">
    <property type="entry name" value="SCAF11-like_C"/>
    <property type="match status" value="1"/>
</dbReference>
<feature type="domain" description="RING-type" evidence="7">
    <location>
        <begin position="165"/>
        <end position="210"/>
    </location>
</feature>
<dbReference type="InterPro" id="IPR013083">
    <property type="entry name" value="Znf_RING/FYVE/PHD"/>
</dbReference>
<feature type="compositionally biased region" description="Basic and acidic residues" evidence="5">
    <location>
        <begin position="742"/>
        <end position="760"/>
    </location>
</feature>
<dbReference type="SUPFAM" id="SSF57850">
    <property type="entry name" value="RING/U-box"/>
    <property type="match status" value="1"/>
</dbReference>
<name>A0AAD9N2N1_9ANNE</name>
<sequence length="1404" mass="156691">MDSEGGDGFLDSSEKLNPEEVDDGSCDYDDQYDSQDDENSSDDEEEEDGEGDDTTDDSDEATDDNGNLSSADSSGSKEDDNNCAICLSKFRNQEVGVPESCNHNFCIDCIVEWSKNVNTCPIDRREFNVISVRPYIGADIHKRIPVEVSRVRTEEFEVLDDTTTCEVCGATDNEDRLLLCDSCNRGYHTYCLTPRLNHVPRGDWYCPVCRPAIQTNHDQGIIVSSSEDISESEPVQLGRTMVLERVRQMVARIRRSRAHIIDSDSESCEPPTEDAAPCTSCRTSKGRTKTRKRKVTRRRRNKGGSKKGKKRKSTGTSKRRKKCRKTRKRKMRKMKTTCIAKRLSARLGIKPCFEGNRLVIKARKKRVPFLEAQHINNTSLDIMGNYNLIPYSDHSEDEVDVDQSGTCLVSRSSIPRIGPRIGIKEASAVHVPTSDTSTDLLGMILNGQDLLLANSDDVLITRDGRLKWDTNNNSCRRRGDNAGCDDKPQDGGGEQTNRQTNTDSGGDKSSPSDSAMHDDDGHVTEQGGGCNRSHSALTALAPNTPNSDGVNPSPYVNKKDRQNSRTSDNDGSSPKSKVDHCDSSSVSNSGSIVSGQQTTALQQEISDKPEDQPEDSHSVNELSPVTDGDGDGGVTVPTYLYSPESPTSGTDSVHVGSTPPMDDASRCVVDGGSTPVVDEVSTSELEQPVNTSDGGTTDLFHIVPFCELPKIPKIKKKPPEDVPKEHEASDSPSYTGVLERLNMADKLDSYPKWDKIQHSKTERRRKSSDFNESAGEDDSDSGKRSYHGEQYRENAEGDDSRSGYKNKCDDRSLSKDREKSHDREKDRRYDRERRRRSNSTERSGRRSGSRSKDHRSDFDHHSGDYSRSRRSRSRSRSPRYRDHHTRGRYKNQERTAPPSGRRFKLKHGFSNEISSGCNDNQQLSSDARDKNVDPFFNEMDLELGDCSLIADSLPKESDDCVNNDNSQQIVSRTANFTGGHVTSPEPSPVFKMPEAPPPRFHKRDAIHLMEQSPELTYDPSQPTEPERSPPHLEEFIRGPSHLTHIHRQSPLQARLPYAEVVHTHRGPLLADPSPPREPPPPHFVTVPDGLRQMLPPLPGFGVIQPNLHPRNMRPPLLVNPPLISAHQLSRLPHLAGPQISWQAVSHPNVIIHNRIPIQVNQNGLPIHPNGPEAFLQPPPHLEHAVPQSVPESLATPPPPIPPKALEEMQQISQLLNAQAQLADIATKGGDGVIHFRDAPTQFPNSQCFLGPPPILQNKMQNEAKSVTFEEKMEVIDMDVASPLSDQIGMSVSPIEDIETTRKHSGHQHSNRTDNLPKSAAELDSNEKRLRQERVVEEVKLAIKPHYSKGRVDKEQYKEILRKAVPKICHSKSGDINPERIRKYIDQYVEKVRRARKHGTKNKRQ</sequence>
<feature type="compositionally biased region" description="Basic residues" evidence="5">
    <location>
        <begin position="284"/>
        <end position="334"/>
    </location>
</feature>
<evidence type="ECO:0008006" key="10">
    <source>
        <dbReference type="Google" id="ProtNLM"/>
    </source>
</evidence>
<dbReference type="CDD" id="cd15545">
    <property type="entry name" value="PHD_BAZ2A_like"/>
    <property type="match status" value="1"/>
</dbReference>
<dbReference type="Proteomes" id="UP001208570">
    <property type="component" value="Unassembled WGS sequence"/>
</dbReference>
<feature type="compositionally biased region" description="Basic and acidic residues" evidence="5">
    <location>
        <begin position="605"/>
        <end position="618"/>
    </location>
</feature>
<evidence type="ECO:0000256" key="2">
    <source>
        <dbReference type="ARBA" id="ARBA00022771"/>
    </source>
</evidence>
<evidence type="ECO:0000256" key="4">
    <source>
        <dbReference type="PROSITE-ProRule" id="PRU00175"/>
    </source>
</evidence>
<dbReference type="SUPFAM" id="SSF57903">
    <property type="entry name" value="FYVE/PHD zinc finger"/>
    <property type="match status" value="1"/>
</dbReference>
<dbReference type="PANTHER" id="PTHR12618:SF20">
    <property type="entry name" value="PHD AND RING FINGER DOMAIN-CONTAINING PROTEIN 1"/>
    <property type="match status" value="1"/>
</dbReference>
<feature type="compositionally biased region" description="Basic and acidic residues" evidence="5">
    <location>
        <begin position="1024"/>
        <end position="1033"/>
    </location>
</feature>
<dbReference type="InterPro" id="IPR017907">
    <property type="entry name" value="Znf_RING_CS"/>
</dbReference>
<organism evidence="8 9">
    <name type="scientific">Paralvinella palmiformis</name>
    <dbReference type="NCBI Taxonomy" id="53620"/>
    <lineage>
        <taxon>Eukaryota</taxon>
        <taxon>Metazoa</taxon>
        <taxon>Spiralia</taxon>
        <taxon>Lophotrochozoa</taxon>
        <taxon>Annelida</taxon>
        <taxon>Polychaeta</taxon>
        <taxon>Sedentaria</taxon>
        <taxon>Canalipalpata</taxon>
        <taxon>Terebellida</taxon>
        <taxon>Terebelliformia</taxon>
        <taxon>Alvinellidae</taxon>
        <taxon>Paralvinella</taxon>
    </lineage>
</organism>
<feature type="compositionally biased region" description="Basic residues" evidence="5">
    <location>
        <begin position="868"/>
        <end position="889"/>
    </location>
</feature>
<dbReference type="SMART" id="SM00184">
    <property type="entry name" value="RING"/>
    <property type="match status" value="2"/>
</dbReference>
<keyword evidence="1" id="KW-0479">Metal-binding</keyword>
<gene>
    <name evidence="8" type="ORF">LSH36_304g05018</name>
</gene>
<evidence type="ECO:0000259" key="7">
    <source>
        <dbReference type="PROSITE" id="PS50089"/>
    </source>
</evidence>
<feature type="compositionally biased region" description="Basic and acidic residues" evidence="5">
    <location>
        <begin position="717"/>
        <end position="729"/>
    </location>
</feature>
<keyword evidence="2 4" id="KW-0863">Zinc-finger</keyword>
<feature type="compositionally biased region" description="Basic and acidic residues" evidence="5">
    <location>
        <begin position="780"/>
        <end position="867"/>
    </location>
</feature>
<dbReference type="SMART" id="SM00249">
    <property type="entry name" value="PHD"/>
    <property type="match status" value="1"/>
</dbReference>
<evidence type="ECO:0000256" key="3">
    <source>
        <dbReference type="ARBA" id="ARBA00022833"/>
    </source>
</evidence>
<proteinExistence type="predicted"/>
<keyword evidence="3" id="KW-0862">Zinc</keyword>
<dbReference type="InterPro" id="IPR011011">
    <property type="entry name" value="Znf_FYVE_PHD"/>
</dbReference>
<dbReference type="CDD" id="cd16635">
    <property type="entry name" value="mRING-HC-C3HC3D_PHRF1"/>
    <property type="match status" value="1"/>
</dbReference>
<evidence type="ECO:0000256" key="5">
    <source>
        <dbReference type="SAM" id="MobiDB-lite"/>
    </source>
</evidence>
<accession>A0AAD9N2N1</accession>
<evidence type="ECO:0000259" key="6">
    <source>
        <dbReference type="PROSITE" id="PS50016"/>
    </source>
</evidence>
<dbReference type="PROSITE" id="PS50089">
    <property type="entry name" value="ZF_RING_2"/>
    <property type="match status" value="2"/>
</dbReference>
<evidence type="ECO:0000256" key="1">
    <source>
        <dbReference type="ARBA" id="ARBA00022723"/>
    </source>
</evidence>
<feature type="compositionally biased region" description="Low complexity" evidence="5">
    <location>
        <begin position="583"/>
        <end position="595"/>
    </location>
</feature>
<feature type="region of interest" description="Disordered" evidence="5">
    <location>
        <begin position="710"/>
        <end position="931"/>
    </location>
</feature>
<dbReference type="PROSITE" id="PS01359">
    <property type="entry name" value="ZF_PHD_1"/>
    <property type="match status" value="1"/>
</dbReference>